<sequence length="378" mass="42599">MSARPRLLILSFSDIRSDARVLRQVRLLRDDYELTTCGYGEAPEGVAAHVRIPDELVHWHKDRLLLLQRRYAAVYRSNAVVAHLGERLPRDHFDIVLADDADTVPLALSLRPRLGVHADLHEYAPRQNEESRRWRWFVAPYYRWLVRTFVTRAASVSTVGAGLAAEYRREFGVEARVVVNAAPFRDAEPGAVADPVRLVHSGLARRNRQLEVMTEAVERTTADVTLDLYLMPNDPAYLDELKERTAGSARVTVRDPVPHDELATTLAAYDVGVFVLPPLTFNYRWTLPNKFFDFVQARLGILVGPSPEMAGLVREHGLGAVTDGFATEDLVRALDRLDREEVAAWKRASHAVASELSAEEQVQGWARALEEIAARRQD</sequence>
<gene>
    <name evidence="1" type="ORF">ATJ97_1184</name>
</gene>
<accession>A0A2A9EII2</accession>
<dbReference type="RefSeq" id="WP_098482922.1">
    <property type="nucleotide sequence ID" value="NZ_PDJI01000004.1"/>
</dbReference>
<keyword evidence="2" id="KW-1185">Reference proteome</keyword>
<dbReference type="Gene3D" id="3.40.50.2000">
    <property type="entry name" value="Glycogen Phosphorylase B"/>
    <property type="match status" value="2"/>
</dbReference>
<dbReference type="AlphaFoldDB" id="A0A2A9EII2"/>
<organism evidence="1 2">
    <name type="scientific">Georgenia soli</name>
    <dbReference type="NCBI Taxonomy" id="638953"/>
    <lineage>
        <taxon>Bacteria</taxon>
        <taxon>Bacillati</taxon>
        <taxon>Actinomycetota</taxon>
        <taxon>Actinomycetes</taxon>
        <taxon>Micrococcales</taxon>
        <taxon>Bogoriellaceae</taxon>
        <taxon>Georgenia</taxon>
    </lineage>
</organism>
<protein>
    <recommendedName>
        <fullName evidence="3">D-inositol 3-phosphate glycosyltransferase</fullName>
    </recommendedName>
</protein>
<evidence type="ECO:0000313" key="1">
    <source>
        <dbReference type="EMBL" id="PFG38698.1"/>
    </source>
</evidence>
<proteinExistence type="predicted"/>
<evidence type="ECO:0000313" key="2">
    <source>
        <dbReference type="Proteomes" id="UP000222106"/>
    </source>
</evidence>
<comment type="caution">
    <text evidence="1">The sequence shown here is derived from an EMBL/GenBank/DDBJ whole genome shotgun (WGS) entry which is preliminary data.</text>
</comment>
<dbReference type="EMBL" id="PDJI01000004">
    <property type="protein sequence ID" value="PFG38698.1"/>
    <property type="molecule type" value="Genomic_DNA"/>
</dbReference>
<reference evidence="1 2" key="1">
    <citation type="submission" date="2017-10" db="EMBL/GenBank/DDBJ databases">
        <title>Sequencing the genomes of 1000 actinobacteria strains.</title>
        <authorList>
            <person name="Klenk H.-P."/>
        </authorList>
    </citation>
    <scope>NUCLEOTIDE SEQUENCE [LARGE SCALE GENOMIC DNA]</scope>
    <source>
        <strain evidence="1 2">DSM 21838</strain>
    </source>
</reference>
<dbReference type="Proteomes" id="UP000222106">
    <property type="component" value="Unassembled WGS sequence"/>
</dbReference>
<evidence type="ECO:0008006" key="3">
    <source>
        <dbReference type="Google" id="ProtNLM"/>
    </source>
</evidence>
<name>A0A2A9EII2_9MICO</name>
<dbReference type="OrthoDB" id="9813214at2"/>
<dbReference type="SUPFAM" id="SSF53756">
    <property type="entry name" value="UDP-Glycosyltransferase/glycogen phosphorylase"/>
    <property type="match status" value="1"/>
</dbReference>